<reference evidence="1 2" key="1">
    <citation type="submission" date="2018-06" db="EMBL/GenBank/DDBJ databases">
        <title>Genomic Encyclopedia of Archaeal and Bacterial Type Strains, Phase II (KMG-II): from individual species to whole genera.</title>
        <authorList>
            <person name="Goeker M."/>
        </authorList>
    </citation>
    <scope>NUCLEOTIDE SEQUENCE [LARGE SCALE GENOMIC DNA]</scope>
    <source>
        <strain evidence="1 2">ATCC BAA-1881</strain>
    </source>
</reference>
<keyword evidence="2" id="KW-1185">Reference proteome</keyword>
<evidence type="ECO:0000313" key="2">
    <source>
        <dbReference type="Proteomes" id="UP000248806"/>
    </source>
</evidence>
<dbReference type="Gene3D" id="1.25.40.10">
    <property type="entry name" value="Tetratricopeptide repeat domain"/>
    <property type="match status" value="1"/>
</dbReference>
<comment type="caution">
    <text evidence="1">The sequence shown here is derived from an EMBL/GenBank/DDBJ whole genome shotgun (WGS) entry which is preliminary data.</text>
</comment>
<name>A0A326U593_THEHA</name>
<organism evidence="1 2">
    <name type="scientific">Thermosporothrix hazakensis</name>
    <dbReference type="NCBI Taxonomy" id="644383"/>
    <lineage>
        <taxon>Bacteria</taxon>
        <taxon>Bacillati</taxon>
        <taxon>Chloroflexota</taxon>
        <taxon>Ktedonobacteria</taxon>
        <taxon>Ktedonobacterales</taxon>
        <taxon>Thermosporotrichaceae</taxon>
        <taxon>Thermosporothrix</taxon>
    </lineage>
</organism>
<dbReference type="InterPro" id="IPR011990">
    <property type="entry name" value="TPR-like_helical_dom_sf"/>
</dbReference>
<dbReference type="RefSeq" id="WP_111323580.1">
    <property type="nucleotide sequence ID" value="NZ_BIFX01000001.1"/>
</dbReference>
<dbReference type="OrthoDB" id="155829at2"/>
<evidence type="ECO:0000313" key="1">
    <source>
        <dbReference type="EMBL" id="PZW28442.1"/>
    </source>
</evidence>
<dbReference type="EMBL" id="QKUF01000010">
    <property type="protein sequence ID" value="PZW28442.1"/>
    <property type="molecule type" value="Genomic_DNA"/>
</dbReference>
<sequence>MNSLYWGEGGRFGPFDEQEDGWPNAGQVMRYFREKSNLSAETFALLYSKELEKAGKQNKRGQVTATWILNMEKQNLIPLDMERRRIIARLLHIPPVLLGLATLEAVTIQSRKKKPMGTLQKVTIDLAKHQKSIRDALHIHRTSSAKNLMQDVERDIWTLKDIEAQVRGDLLYQIQELLLSNFLLATRIMKDQRNYPAAYRSANEAVRVARQTQDNDLIATALYTRGCIKAEWARRGTVFNGMFQLDTGKMKSAAKDFQGVLQLEQETSIHPQLAGFTRLQLSRALAMLKLGPRDAKVAQALTMVDDAADAIDADPVEDFYIRALITGTLTGLHAGGYHLGRSETLNAAGLPGQALAELNQVRQLRQGKTYSGDETRYQAWFDLLMSETYMNLGDYPEATARAKNALVTFHQIHSPRNMASIKDIQSRLALSSYGTSIDVKELNDMLQEWYKPE</sequence>
<accession>A0A326U593</accession>
<dbReference type="Proteomes" id="UP000248806">
    <property type="component" value="Unassembled WGS sequence"/>
</dbReference>
<dbReference type="AlphaFoldDB" id="A0A326U593"/>
<gene>
    <name evidence="1" type="ORF">EI42_03196</name>
</gene>
<proteinExistence type="predicted"/>
<evidence type="ECO:0008006" key="3">
    <source>
        <dbReference type="Google" id="ProtNLM"/>
    </source>
</evidence>
<protein>
    <recommendedName>
        <fullName evidence="3">Tetratricopeptide repeat protein</fullName>
    </recommendedName>
</protein>